<feature type="compositionally biased region" description="Basic and acidic residues" evidence="1">
    <location>
        <begin position="331"/>
        <end position="343"/>
    </location>
</feature>
<reference evidence="2 3" key="2">
    <citation type="journal article" date="2012" name="PLoS Pathog.">
        <title>Diverse lifestyles and strategies of plant pathogenesis encoded in the genomes of eighteen Dothideomycetes fungi.</title>
        <authorList>
            <person name="Ohm R.A."/>
            <person name="Feau N."/>
            <person name="Henrissat B."/>
            <person name="Schoch C.L."/>
            <person name="Horwitz B.A."/>
            <person name="Barry K.W."/>
            <person name="Condon B.J."/>
            <person name="Copeland A.C."/>
            <person name="Dhillon B."/>
            <person name="Glaser F."/>
            <person name="Hesse C.N."/>
            <person name="Kosti I."/>
            <person name="LaButti K."/>
            <person name="Lindquist E.A."/>
            <person name="Lucas S."/>
            <person name="Salamov A.A."/>
            <person name="Bradshaw R.E."/>
            <person name="Ciuffetti L."/>
            <person name="Hamelin R.C."/>
            <person name="Kema G.H.J."/>
            <person name="Lawrence C."/>
            <person name="Scott J.A."/>
            <person name="Spatafora J.W."/>
            <person name="Turgeon B.G."/>
            <person name="de Wit P.J.G.M."/>
            <person name="Zhong S."/>
            <person name="Goodwin S.B."/>
            <person name="Grigoriev I.V."/>
        </authorList>
    </citation>
    <scope>NUCLEOTIDE SEQUENCE [LARGE SCALE GENOMIC DNA]</scope>
    <source>
        <strain evidence="3">NZE10 / CBS 128990</strain>
    </source>
</reference>
<dbReference type="PRINTS" id="PR00929">
    <property type="entry name" value="ATHOOK"/>
</dbReference>
<feature type="compositionally biased region" description="Polar residues" evidence="1">
    <location>
        <begin position="540"/>
        <end position="550"/>
    </location>
</feature>
<dbReference type="SMART" id="SM00384">
    <property type="entry name" value="AT_hook"/>
    <property type="match status" value="5"/>
</dbReference>
<evidence type="ECO:0000313" key="2">
    <source>
        <dbReference type="EMBL" id="EME40616.1"/>
    </source>
</evidence>
<organism evidence="2 3">
    <name type="scientific">Dothistroma septosporum (strain NZE10 / CBS 128990)</name>
    <name type="common">Red band needle blight fungus</name>
    <name type="synonym">Mycosphaerella pini</name>
    <dbReference type="NCBI Taxonomy" id="675120"/>
    <lineage>
        <taxon>Eukaryota</taxon>
        <taxon>Fungi</taxon>
        <taxon>Dikarya</taxon>
        <taxon>Ascomycota</taxon>
        <taxon>Pezizomycotina</taxon>
        <taxon>Dothideomycetes</taxon>
        <taxon>Dothideomycetidae</taxon>
        <taxon>Mycosphaerellales</taxon>
        <taxon>Mycosphaerellaceae</taxon>
        <taxon>Dothistroma</taxon>
    </lineage>
</organism>
<feature type="compositionally biased region" description="Basic residues" evidence="1">
    <location>
        <begin position="702"/>
        <end position="711"/>
    </location>
</feature>
<feature type="compositionally biased region" description="Basic and acidic residues" evidence="1">
    <location>
        <begin position="292"/>
        <end position="306"/>
    </location>
</feature>
<evidence type="ECO:0000313" key="3">
    <source>
        <dbReference type="Proteomes" id="UP000016933"/>
    </source>
</evidence>
<dbReference type="OMA" id="NHEPNVM"/>
<feature type="compositionally biased region" description="Acidic residues" evidence="1">
    <location>
        <begin position="687"/>
        <end position="698"/>
    </location>
</feature>
<feature type="compositionally biased region" description="Acidic residues" evidence="1">
    <location>
        <begin position="7"/>
        <end position="18"/>
    </location>
</feature>
<feature type="compositionally biased region" description="Basic and acidic residues" evidence="1">
    <location>
        <begin position="61"/>
        <end position="71"/>
    </location>
</feature>
<feature type="compositionally biased region" description="Basic residues" evidence="1">
    <location>
        <begin position="666"/>
        <end position="676"/>
    </location>
</feature>
<feature type="compositionally biased region" description="Basic and acidic residues" evidence="1">
    <location>
        <begin position="734"/>
        <end position="747"/>
    </location>
</feature>
<feature type="region of interest" description="Disordered" evidence="1">
    <location>
        <begin position="176"/>
        <end position="406"/>
    </location>
</feature>
<feature type="compositionally biased region" description="Acidic residues" evidence="1">
    <location>
        <begin position="721"/>
        <end position="733"/>
    </location>
</feature>
<feature type="compositionally biased region" description="Low complexity" evidence="1">
    <location>
        <begin position="508"/>
        <end position="517"/>
    </location>
</feature>
<gene>
    <name evidence="2" type="ORF">DOTSEDRAFT_55777</name>
</gene>
<feature type="compositionally biased region" description="Basic and acidic residues" evidence="1">
    <location>
        <begin position="795"/>
        <end position="809"/>
    </location>
</feature>
<dbReference type="GO" id="GO:0003677">
    <property type="term" value="F:DNA binding"/>
    <property type="evidence" value="ECO:0007669"/>
    <property type="project" value="InterPro"/>
</dbReference>
<feature type="compositionally biased region" description="Polar residues" evidence="1">
    <location>
        <begin position="201"/>
        <end position="223"/>
    </location>
</feature>
<feature type="compositionally biased region" description="Low complexity" evidence="1">
    <location>
        <begin position="81"/>
        <end position="96"/>
    </location>
</feature>
<protein>
    <submittedName>
        <fullName evidence="2">Uncharacterized protein</fullName>
    </submittedName>
</protein>
<accession>N1PH34</accession>
<dbReference type="eggNOG" id="ENOG502SRG9">
    <property type="taxonomic scope" value="Eukaryota"/>
</dbReference>
<dbReference type="InterPro" id="IPR017956">
    <property type="entry name" value="AT_hook_DNA-bd_motif"/>
</dbReference>
<reference evidence="3" key="1">
    <citation type="journal article" date="2012" name="PLoS Genet.">
        <title>The genomes of the fungal plant pathogens Cladosporium fulvum and Dothistroma septosporum reveal adaptation to different hosts and lifestyles but also signatures of common ancestry.</title>
        <authorList>
            <person name="de Wit P.J.G.M."/>
            <person name="van der Burgt A."/>
            <person name="Oekmen B."/>
            <person name="Stergiopoulos I."/>
            <person name="Abd-Elsalam K.A."/>
            <person name="Aerts A.L."/>
            <person name="Bahkali A.H."/>
            <person name="Beenen H.G."/>
            <person name="Chettri P."/>
            <person name="Cox M.P."/>
            <person name="Datema E."/>
            <person name="de Vries R.P."/>
            <person name="Dhillon B."/>
            <person name="Ganley A.R."/>
            <person name="Griffiths S.A."/>
            <person name="Guo Y."/>
            <person name="Hamelin R.C."/>
            <person name="Henrissat B."/>
            <person name="Kabir M.S."/>
            <person name="Jashni M.K."/>
            <person name="Kema G."/>
            <person name="Klaubauf S."/>
            <person name="Lapidus A."/>
            <person name="Levasseur A."/>
            <person name="Lindquist E."/>
            <person name="Mehrabi R."/>
            <person name="Ohm R.A."/>
            <person name="Owen T.J."/>
            <person name="Salamov A."/>
            <person name="Schwelm A."/>
            <person name="Schijlen E."/>
            <person name="Sun H."/>
            <person name="van den Burg H.A."/>
            <person name="van Ham R.C.H.J."/>
            <person name="Zhang S."/>
            <person name="Goodwin S.B."/>
            <person name="Grigoriev I.V."/>
            <person name="Collemare J."/>
            <person name="Bradshaw R.E."/>
        </authorList>
    </citation>
    <scope>NUCLEOTIDE SEQUENCE [LARGE SCALE GENOMIC DNA]</scope>
    <source>
        <strain evidence="3">NZE10 / CBS 128990</strain>
    </source>
</reference>
<feature type="compositionally biased region" description="Polar residues" evidence="1">
    <location>
        <begin position="435"/>
        <end position="445"/>
    </location>
</feature>
<dbReference type="EMBL" id="KB446543">
    <property type="protein sequence ID" value="EME40616.1"/>
    <property type="molecule type" value="Genomic_DNA"/>
</dbReference>
<dbReference type="Proteomes" id="UP000016933">
    <property type="component" value="Unassembled WGS sequence"/>
</dbReference>
<sequence>MPPAIQDSDDEDILFDDEPSQRSTFSQLANHAESVLQHFPDAVPQFDGAADKPSRSTSSSDLRRQVADAERGLLATNSDQASKPTTAMPSSTSPASQRNKRRNTTVVGSDPVISLANGLKRVKTYAHKRTVVDEDGDQYRASIGRPGGTLGNDFVNHEPNVMFRDSGTTNAFNDSTQEELVEQARGGNNAQNVNGIPVPKASNSDKSSSFPWTASAEPTQTEKSPAANDLLAQKGDDITVQQVSDLGRRPTIEPLSPVVKKPAFFTEPAGDQSGPQGKPAPPRSSPVVIIDTRAEDIVPDVPHDEPTEGTQKPKRGRKRKSQEAVQEQDQWDDRLNSDHRVLKEIGLPTENYPPRLSKRRATLVDEPLDNSLPVEKALRKRRKTENATTELPAASHSHTQTRSQDGFYECPLGCELRMKEEEMFLHLDQCPTMEGASQSKLSQGSKDNREKDKSQPEEKTDINARSGAKPATVEQNRKHPSRTSSVDAIPSSKPLGHPSSEKKTDLGLLMLPPTMLTSASKKGRRSKTTIFEDHVDFGGSQRSPNLSQQQAKRKAAMKNVKNESTQKSRRKVVPDDDDNEEDELAMEEADAEEPPPKQSRGRPAKATTQKPADSTEGVRKRFSAPDDEDQIELAHPAKPKARGRPKTVLEDSDDEEDVDLAAAKPPAKKGRGRPPKAKPTGKVIQDSDAEIDELEAEESVTKKARGRPAKAKSKEKVFEDLNAEEEALDDEVEHDVGIDEPPKEKRPGRPPKAQPGIDVNASETAAEEGRKVDIPLSDISAVNKGDSSPTKAALTRKDSNQQPKAREMPSPESTPPGESQTKPCSATHSPIKSITKSNGSGGFPVYRVGLSKTRKIPSLLKVVGKPRPDTRR</sequence>
<dbReference type="HOGENOM" id="CLU_337420_0_0_1"/>
<feature type="compositionally biased region" description="Basic and acidic residues" evidence="1">
    <location>
        <begin position="446"/>
        <end position="462"/>
    </location>
</feature>
<name>N1PH34_DOTSN</name>
<feature type="region of interest" description="Disordered" evidence="1">
    <location>
        <begin position="39"/>
        <end position="104"/>
    </location>
</feature>
<dbReference type="OrthoDB" id="5404794at2759"/>
<feature type="compositionally biased region" description="Polar residues" evidence="1">
    <location>
        <begin position="816"/>
        <end position="838"/>
    </location>
</feature>
<evidence type="ECO:0000256" key="1">
    <source>
        <dbReference type="SAM" id="MobiDB-lite"/>
    </source>
</evidence>
<feature type="compositionally biased region" description="Acidic residues" evidence="1">
    <location>
        <begin position="575"/>
        <end position="593"/>
    </location>
</feature>
<keyword evidence="3" id="KW-1185">Reference proteome</keyword>
<dbReference type="AlphaFoldDB" id="N1PH34"/>
<feature type="region of interest" description="Disordered" evidence="1">
    <location>
        <begin position="1"/>
        <end position="25"/>
    </location>
</feature>
<proteinExistence type="predicted"/>
<feature type="compositionally biased region" description="Acidic residues" evidence="1">
    <location>
        <begin position="650"/>
        <end position="659"/>
    </location>
</feature>
<feature type="region of interest" description="Disordered" evidence="1">
    <location>
        <begin position="435"/>
        <end position="872"/>
    </location>
</feature>